<dbReference type="AlphaFoldDB" id="X0RW75"/>
<comment type="caution">
    <text evidence="2">The sequence shown here is derived from an EMBL/GenBank/DDBJ whole genome shotgun (WGS) entry which is preliminary data.</text>
</comment>
<feature type="transmembrane region" description="Helical" evidence="1">
    <location>
        <begin position="104"/>
        <end position="123"/>
    </location>
</feature>
<feature type="transmembrane region" description="Helical" evidence="1">
    <location>
        <begin position="217"/>
        <end position="235"/>
    </location>
</feature>
<feature type="transmembrane region" description="Helical" evidence="1">
    <location>
        <begin position="130"/>
        <end position="147"/>
    </location>
</feature>
<keyword evidence="1" id="KW-0472">Membrane</keyword>
<keyword evidence="1" id="KW-0812">Transmembrane</keyword>
<evidence type="ECO:0000256" key="1">
    <source>
        <dbReference type="SAM" id="Phobius"/>
    </source>
</evidence>
<feature type="transmembrane region" description="Helical" evidence="1">
    <location>
        <begin position="20"/>
        <end position="41"/>
    </location>
</feature>
<dbReference type="EMBL" id="BARS01007523">
    <property type="protein sequence ID" value="GAF67286.1"/>
    <property type="molecule type" value="Genomic_DNA"/>
</dbReference>
<feature type="transmembrane region" description="Helical" evidence="1">
    <location>
        <begin position="181"/>
        <end position="211"/>
    </location>
</feature>
<reference evidence="2" key="1">
    <citation type="journal article" date="2014" name="Front. Microbiol.">
        <title>High frequency of phylogenetically diverse reductive dehalogenase-homologous genes in deep subseafloor sedimentary metagenomes.</title>
        <authorList>
            <person name="Kawai M."/>
            <person name="Futagami T."/>
            <person name="Toyoda A."/>
            <person name="Takaki Y."/>
            <person name="Nishi S."/>
            <person name="Hori S."/>
            <person name="Arai W."/>
            <person name="Tsubouchi T."/>
            <person name="Morono Y."/>
            <person name="Uchiyama I."/>
            <person name="Ito T."/>
            <person name="Fujiyama A."/>
            <person name="Inagaki F."/>
            <person name="Takami H."/>
        </authorList>
    </citation>
    <scope>NUCLEOTIDE SEQUENCE</scope>
    <source>
        <strain evidence="2">Expedition CK06-06</strain>
    </source>
</reference>
<evidence type="ECO:0008006" key="3">
    <source>
        <dbReference type="Google" id="ProtNLM"/>
    </source>
</evidence>
<proteinExistence type="predicted"/>
<evidence type="ECO:0000313" key="2">
    <source>
        <dbReference type="EMBL" id="GAF67286.1"/>
    </source>
</evidence>
<organism evidence="2">
    <name type="scientific">marine sediment metagenome</name>
    <dbReference type="NCBI Taxonomy" id="412755"/>
    <lineage>
        <taxon>unclassified sequences</taxon>
        <taxon>metagenomes</taxon>
        <taxon>ecological metagenomes</taxon>
    </lineage>
</organism>
<name>X0RW75_9ZZZZ</name>
<feature type="non-terminal residue" evidence="2">
    <location>
        <position position="239"/>
    </location>
</feature>
<keyword evidence="1" id="KW-1133">Transmembrane helix</keyword>
<protein>
    <recommendedName>
        <fullName evidence="3">Glycosyltransferase RgtA/B/C/D-like domain-containing protein</fullName>
    </recommendedName>
</protein>
<sequence length="239" mass="26078">MRADSSLPDGIEASRALRVALWLVGMAAAAYLLLYGGLAVFRVPYPFELEWLEGSVVDVVHRLLLGQKIYVEPSVEFASHAYTPLYFYVSAAASKLLGIGFLPLRLVSFLSILGVFALLFLWVRRETGGAYWGLLAAGLFAATFRAAGAWFDVARVDSLFLFLLLWALYHSRFAPPSLGSAALAGLLFFLAYFTKQSALPVAACVGAHLLLVDWRRALVFAAVLGTTVGLSTFVLDRIH</sequence>
<accession>X0RW75</accession>
<gene>
    <name evidence="2" type="ORF">S01H1_14457</name>
</gene>